<evidence type="ECO:0000256" key="4">
    <source>
        <dbReference type="ARBA" id="ARBA00022496"/>
    </source>
</evidence>
<keyword evidence="4" id="KW-0410">Iron transport</keyword>
<keyword evidence="7 11" id="KW-0798">TonB box</keyword>
<keyword evidence="3 10" id="KW-1134">Transmembrane beta strand</keyword>
<dbReference type="Gene3D" id="3.55.50.30">
    <property type="match status" value="1"/>
</dbReference>
<keyword evidence="8 10" id="KW-0472">Membrane</keyword>
<feature type="signal peptide" evidence="12">
    <location>
        <begin position="1"/>
        <end position="25"/>
    </location>
</feature>
<dbReference type="Pfam" id="PF07715">
    <property type="entry name" value="Plug"/>
    <property type="match status" value="1"/>
</dbReference>
<dbReference type="Pfam" id="PF07660">
    <property type="entry name" value="STN"/>
    <property type="match status" value="1"/>
</dbReference>
<dbReference type="PANTHER" id="PTHR47234:SF3">
    <property type="entry name" value="SECRETIN_TONB SHORT N-TERMINAL DOMAIN-CONTAINING PROTEIN"/>
    <property type="match status" value="1"/>
</dbReference>
<keyword evidence="4" id="KW-0406">Ion transport</keyword>
<evidence type="ECO:0000256" key="7">
    <source>
        <dbReference type="ARBA" id="ARBA00023077"/>
    </source>
</evidence>
<dbReference type="GO" id="GO:0009279">
    <property type="term" value="C:cell outer membrane"/>
    <property type="evidence" value="ECO:0007669"/>
    <property type="project" value="UniProtKB-SubCell"/>
</dbReference>
<keyword evidence="9 10" id="KW-0998">Cell outer membrane</keyword>
<gene>
    <name evidence="14" type="ORF">MBESOW_P2185</name>
</gene>
<keyword evidence="2 10" id="KW-0813">Transport</keyword>
<evidence type="ECO:0000256" key="8">
    <source>
        <dbReference type="ARBA" id="ARBA00023136"/>
    </source>
</evidence>
<organism evidence="14 15">
    <name type="scientific">Sphingobium xenophagum</name>
    <dbReference type="NCBI Taxonomy" id="121428"/>
    <lineage>
        <taxon>Bacteria</taxon>
        <taxon>Pseudomonadati</taxon>
        <taxon>Pseudomonadota</taxon>
        <taxon>Alphaproteobacteria</taxon>
        <taxon>Sphingomonadales</taxon>
        <taxon>Sphingomonadaceae</taxon>
        <taxon>Sphingobium</taxon>
    </lineage>
</organism>
<proteinExistence type="inferred from homology"/>
<dbReference type="SMART" id="SM00965">
    <property type="entry name" value="STN"/>
    <property type="match status" value="1"/>
</dbReference>
<evidence type="ECO:0000256" key="10">
    <source>
        <dbReference type="PROSITE-ProRule" id="PRU01360"/>
    </source>
</evidence>
<dbReference type="PANTHER" id="PTHR47234">
    <property type="match status" value="1"/>
</dbReference>
<dbReference type="InterPro" id="IPR000531">
    <property type="entry name" value="Beta-barrel_TonB"/>
</dbReference>
<evidence type="ECO:0000256" key="6">
    <source>
        <dbReference type="ARBA" id="ARBA00023004"/>
    </source>
</evidence>
<dbReference type="InterPro" id="IPR036942">
    <property type="entry name" value="Beta-barrel_TonB_sf"/>
</dbReference>
<keyword evidence="5 10" id="KW-0812">Transmembrane</keyword>
<accession>A0A401J2Q7</accession>
<dbReference type="GO" id="GO:0006826">
    <property type="term" value="P:iron ion transport"/>
    <property type="evidence" value="ECO:0007669"/>
    <property type="project" value="UniProtKB-KW"/>
</dbReference>
<dbReference type="AlphaFoldDB" id="A0A401J2Q7"/>
<evidence type="ECO:0000256" key="11">
    <source>
        <dbReference type="RuleBase" id="RU003357"/>
    </source>
</evidence>
<feature type="chain" id="PRO_5018972657" description="Secretin/TonB short N-terminal domain-containing protein" evidence="12">
    <location>
        <begin position="26"/>
        <end position="857"/>
    </location>
</feature>
<comment type="caution">
    <text evidence="14">The sequence shown here is derived from an EMBL/GenBank/DDBJ whole genome shotgun (WGS) entry which is preliminary data.</text>
</comment>
<evidence type="ECO:0000256" key="9">
    <source>
        <dbReference type="ARBA" id="ARBA00023237"/>
    </source>
</evidence>
<evidence type="ECO:0000256" key="5">
    <source>
        <dbReference type="ARBA" id="ARBA00022692"/>
    </source>
</evidence>
<comment type="similarity">
    <text evidence="10 11">Belongs to the TonB-dependent receptor family.</text>
</comment>
<name>A0A401J2Q7_SPHXE</name>
<dbReference type="EMBL" id="BBQY01000008">
    <property type="protein sequence ID" value="GBH30929.1"/>
    <property type="molecule type" value="Genomic_DNA"/>
</dbReference>
<dbReference type="Gene3D" id="2.40.170.20">
    <property type="entry name" value="TonB-dependent receptor, beta-barrel domain"/>
    <property type="match status" value="1"/>
</dbReference>
<evidence type="ECO:0000256" key="12">
    <source>
        <dbReference type="SAM" id="SignalP"/>
    </source>
</evidence>
<keyword evidence="6" id="KW-0408">Iron</keyword>
<reference evidence="14 15" key="1">
    <citation type="submission" date="2014-12" db="EMBL/GenBank/DDBJ databases">
        <title>Whole genome sequencing of Sphingobium xenophagum OW59.</title>
        <authorList>
            <person name="Ohta Y."/>
            <person name="Nishi S."/>
            <person name="Hatada Y."/>
        </authorList>
    </citation>
    <scope>NUCLEOTIDE SEQUENCE [LARGE SCALE GENOMIC DNA]</scope>
    <source>
        <strain evidence="14 15">OW59</strain>
    </source>
</reference>
<comment type="subcellular location">
    <subcellularLocation>
        <location evidence="1 10">Cell outer membrane</location>
        <topology evidence="1 10">Multi-pass membrane protein</topology>
    </subcellularLocation>
</comment>
<dbReference type="InterPro" id="IPR011662">
    <property type="entry name" value="Secretin/TonB_short_N"/>
</dbReference>
<dbReference type="Pfam" id="PF00593">
    <property type="entry name" value="TonB_dep_Rec_b-barrel"/>
    <property type="match status" value="1"/>
</dbReference>
<dbReference type="Proteomes" id="UP000290975">
    <property type="component" value="Unassembled WGS sequence"/>
</dbReference>
<evidence type="ECO:0000256" key="1">
    <source>
        <dbReference type="ARBA" id="ARBA00004571"/>
    </source>
</evidence>
<keyword evidence="15" id="KW-1185">Reference proteome</keyword>
<evidence type="ECO:0000313" key="14">
    <source>
        <dbReference type="EMBL" id="GBH30929.1"/>
    </source>
</evidence>
<evidence type="ECO:0000256" key="2">
    <source>
        <dbReference type="ARBA" id="ARBA00022448"/>
    </source>
</evidence>
<dbReference type="PROSITE" id="PS52016">
    <property type="entry name" value="TONB_DEPENDENT_REC_3"/>
    <property type="match status" value="1"/>
</dbReference>
<feature type="domain" description="Secretin/TonB short N-terminal" evidence="13">
    <location>
        <begin position="52"/>
        <end position="102"/>
    </location>
</feature>
<sequence>MRIGKIGLLSGVALSMCILVPQIHAQEAPKSYDLPEQDLGDALRAIARMSDYQLVADGRSLKGRRAPPLAGAYTLEDAVAALLAPSGLTADIRERTITLRGREAPSREAVTSATDIELSVTGSRIRGAKPTSPVISASREKIVELGHSDLGSFARSIPQNYNGGQNPGVVSARQNGSENVTSSSALNLRGLGADATLTLLNGHRLAYDAVSQGIDISAIPLAAVERVEIVADGASALYGSDAVGGVANIILRRDFDGLETSARIGGATDGGAFQQQYSGVTGRRWKSGGIMIAADFAKATDVSAGQRSYTHGAVNPEMTIFPSNKQLSAVVAGHQSLGDVMEFGLDAHYIRRKSSFSLPNGSGTNIQSGAIASPDVESWSISPSLTFHLPTDWEMTARFTRAISDSGVKAEVFSGNSRLFVNDVRYKNDLWSAEFSSEGPLISLPGGEARVALGAGLRANGLDGSIFRTTSAATFAIQNYTDSQTALFAYGEMFLPLIAGANALPLIHALQITGALRYERYDKMGSLATPKLGIAYQPIADLTLKAAWGKSFKAPTLSQLNIAPQATMYASSRYLPAPPTNENVLQIDGSRKALEAEKARTLTFTVQLEPSSIAGLKLEASFFDVRYKNRVTYPIASSSQAFRNEYADLIILNPTLDQVLAATASLPLGVQNLSGTAYDPANLAAIVYTGYQNVARQHIQGVDSSVAYAFFSGSSDFKLEANASYLKSDQQLSAGQPVFEQAGTIFRPPHWRGSANASWKRGEISIAIAYNYLGGTKDSRTSTTYRVKAFHSADATIGWKPQGSGLWAGWSFLLASQNILNRKPSLIRTTSVALPNYDATNYPAIGRTISLTLSKAW</sequence>
<evidence type="ECO:0000313" key="15">
    <source>
        <dbReference type="Proteomes" id="UP000290975"/>
    </source>
</evidence>
<dbReference type="SUPFAM" id="SSF56935">
    <property type="entry name" value="Porins"/>
    <property type="match status" value="1"/>
</dbReference>
<dbReference type="InterPro" id="IPR037066">
    <property type="entry name" value="Plug_dom_sf"/>
</dbReference>
<dbReference type="InterPro" id="IPR039426">
    <property type="entry name" value="TonB-dep_rcpt-like"/>
</dbReference>
<evidence type="ECO:0000256" key="3">
    <source>
        <dbReference type="ARBA" id="ARBA00022452"/>
    </source>
</evidence>
<dbReference type="Gene3D" id="2.170.130.10">
    <property type="entry name" value="TonB-dependent receptor, plug domain"/>
    <property type="match status" value="1"/>
</dbReference>
<dbReference type="InterPro" id="IPR012910">
    <property type="entry name" value="Plug_dom"/>
</dbReference>
<protein>
    <recommendedName>
        <fullName evidence="13">Secretin/TonB short N-terminal domain-containing protein</fullName>
    </recommendedName>
</protein>
<evidence type="ECO:0000259" key="13">
    <source>
        <dbReference type="SMART" id="SM00965"/>
    </source>
</evidence>
<keyword evidence="12" id="KW-0732">Signal</keyword>